<reference evidence="3 4" key="3">
    <citation type="journal article" date="2017" name="G3 (Bethesda)">
        <title>Comparative analysis highlights variable genome content of wheat rusts and divergence of the mating loci.</title>
        <authorList>
            <person name="Cuomo C.A."/>
            <person name="Bakkeren G."/>
            <person name="Khalil H.B."/>
            <person name="Panwar V."/>
            <person name="Joly D."/>
            <person name="Linning R."/>
            <person name="Sakthikumar S."/>
            <person name="Song X."/>
            <person name="Adiconis X."/>
            <person name="Fan L."/>
            <person name="Goldberg J.M."/>
            <person name="Levin J.Z."/>
            <person name="Young S."/>
            <person name="Zeng Q."/>
            <person name="Anikster Y."/>
            <person name="Bruce M."/>
            <person name="Wang M."/>
            <person name="Yin C."/>
            <person name="McCallum B."/>
            <person name="Szabo L.J."/>
            <person name="Hulbert S."/>
            <person name="Chen X."/>
            <person name="Fellers J.P."/>
        </authorList>
    </citation>
    <scope>NUCLEOTIDE SEQUENCE</scope>
    <source>
        <strain evidence="4">Isolate 1-1 / race 1 (BBBD)</strain>
        <strain evidence="3">isolate 1-1 / race 1 (BBBD)</strain>
    </source>
</reference>
<dbReference type="AlphaFoldDB" id="A0A0C4FAF7"/>
<evidence type="ECO:0000313" key="4">
    <source>
        <dbReference type="Proteomes" id="UP000005240"/>
    </source>
</evidence>
<gene>
    <name evidence="2" type="ORF">PTTG_10198</name>
</gene>
<evidence type="ECO:0000313" key="2">
    <source>
        <dbReference type="EMBL" id="OAV92392.1"/>
    </source>
</evidence>
<proteinExistence type="predicted"/>
<dbReference type="EMBL" id="ADAS02000065">
    <property type="protein sequence ID" value="OAV92392.1"/>
    <property type="molecule type" value="Genomic_DNA"/>
</dbReference>
<dbReference type="Proteomes" id="UP000005240">
    <property type="component" value="Unassembled WGS sequence"/>
</dbReference>
<protein>
    <submittedName>
        <fullName evidence="2 3">Uncharacterized protein</fullName>
    </submittedName>
</protein>
<feature type="compositionally biased region" description="Polar residues" evidence="1">
    <location>
        <begin position="21"/>
        <end position="102"/>
    </location>
</feature>
<reference evidence="2" key="2">
    <citation type="submission" date="2016-05" db="EMBL/GenBank/DDBJ databases">
        <title>Comparative analysis highlights variable genome content of wheat rusts and divergence of the mating loci.</title>
        <authorList>
            <person name="Cuomo C.A."/>
            <person name="Bakkeren G."/>
            <person name="Szabo L."/>
            <person name="Khalil H."/>
            <person name="Joly D."/>
            <person name="Goldberg J."/>
            <person name="Young S."/>
            <person name="Zeng Q."/>
            <person name="Fellers J."/>
        </authorList>
    </citation>
    <scope>NUCLEOTIDE SEQUENCE [LARGE SCALE GENOMIC DNA]</scope>
    <source>
        <strain evidence="2">1-1 BBBD Race 1</strain>
    </source>
</reference>
<dbReference type="EnsemblFungi" id="PTTG_10198-t43_1">
    <property type="protein sequence ID" value="PTTG_10198-t43_1-p1"/>
    <property type="gene ID" value="PTTG_10198"/>
</dbReference>
<feature type="compositionally biased region" description="Polar residues" evidence="1">
    <location>
        <begin position="1"/>
        <end position="12"/>
    </location>
</feature>
<evidence type="ECO:0000256" key="1">
    <source>
        <dbReference type="SAM" id="MobiDB-lite"/>
    </source>
</evidence>
<evidence type="ECO:0000313" key="3">
    <source>
        <dbReference type="EnsemblFungi" id="PTTG_10198-t43_1-p1"/>
    </source>
</evidence>
<dbReference type="VEuPathDB" id="FungiDB:PTTG_10198"/>
<reference evidence="2" key="1">
    <citation type="submission" date="2009-11" db="EMBL/GenBank/DDBJ databases">
        <authorList>
            <consortium name="The Broad Institute Genome Sequencing Platform"/>
            <person name="Ward D."/>
            <person name="Feldgarden M."/>
            <person name="Earl A."/>
            <person name="Young S.K."/>
            <person name="Zeng Q."/>
            <person name="Koehrsen M."/>
            <person name="Alvarado L."/>
            <person name="Berlin A."/>
            <person name="Bochicchio J."/>
            <person name="Borenstein D."/>
            <person name="Chapman S.B."/>
            <person name="Chen Z."/>
            <person name="Engels R."/>
            <person name="Freedman E."/>
            <person name="Gellesch M."/>
            <person name="Goldberg J."/>
            <person name="Griggs A."/>
            <person name="Gujja S."/>
            <person name="Heilman E."/>
            <person name="Heiman D."/>
            <person name="Hepburn T."/>
            <person name="Howarth C."/>
            <person name="Jen D."/>
            <person name="Larson L."/>
            <person name="Lewis B."/>
            <person name="Mehta T."/>
            <person name="Park D."/>
            <person name="Pearson M."/>
            <person name="Roberts A."/>
            <person name="Saif S."/>
            <person name="Shea T."/>
            <person name="Shenoy N."/>
            <person name="Sisk P."/>
            <person name="Stolte C."/>
            <person name="Sykes S."/>
            <person name="Thomson T."/>
            <person name="Walk T."/>
            <person name="White J."/>
            <person name="Yandava C."/>
            <person name="Izard J."/>
            <person name="Baranova O.V."/>
            <person name="Blanton J.M."/>
            <person name="Tanner A.C."/>
            <person name="Dewhirst F.E."/>
            <person name="Haas B."/>
            <person name="Nusbaum C."/>
            <person name="Birren B."/>
        </authorList>
    </citation>
    <scope>NUCLEOTIDE SEQUENCE [LARGE SCALE GENOMIC DNA]</scope>
    <source>
        <strain evidence="2">1-1 BBBD Race 1</strain>
    </source>
</reference>
<feature type="region of interest" description="Disordered" evidence="1">
    <location>
        <begin position="1"/>
        <end position="130"/>
    </location>
</feature>
<name>A0A0C4FAF7_PUCT1</name>
<keyword evidence="4" id="KW-1185">Reference proteome</keyword>
<organism evidence="2">
    <name type="scientific">Puccinia triticina (isolate 1-1 / race 1 (BBBD))</name>
    <name type="common">Brown leaf rust fungus</name>
    <dbReference type="NCBI Taxonomy" id="630390"/>
    <lineage>
        <taxon>Eukaryota</taxon>
        <taxon>Fungi</taxon>
        <taxon>Dikarya</taxon>
        <taxon>Basidiomycota</taxon>
        <taxon>Pucciniomycotina</taxon>
        <taxon>Pucciniomycetes</taxon>
        <taxon>Pucciniales</taxon>
        <taxon>Pucciniaceae</taxon>
        <taxon>Puccinia</taxon>
    </lineage>
</organism>
<sequence>MSAQGSSSTNIAPSLYPPVDPSSNAANQDRIPSNAGQTQDTSTGQGPQATSTAPGPQASSTGPGPRVTSTTSRPQVSSTAPRPQASSSAPRFSGYRDNNQQSDDSEDLGIPVRFPRHPHQSDHSTHSTKSMTHFLNRETAIPRYQDPISRGVKIKPMDTELFDLLWVN</sequence>
<accession>A0A0C4FAF7</accession>
<reference evidence="3" key="4">
    <citation type="submission" date="2025-05" db="UniProtKB">
        <authorList>
            <consortium name="EnsemblFungi"/>
        </authorList>
    </citation>
    <scope>IDENTIFICATION</scope>
    <source>
        <strain evidence="3">isolate 1-1 / race 1 (BBBD)</strain>
    </source>
</reference>